<keyword evidence="4" id="KW-1185">Reference proteome</keyword>
<dbReference type="InterPro" id="IPR023561">
    <property type="entry name" value="Carbonic_anhydrase_a-class"/>
</dbReference>
<reference evidence="3 4" key="1">
    <citation type="journal article" date="2017" name="Mol. Plant">
        <title>The Genome of Medicinal Plant Macleaya cordata Provides New Insights into Benzylisoquinoline Alkaloids Metabolism.</title>
        <authorList>
            <person name="Liu X."/>
            <person name="Liu Y."/>
            <person name="Huang P."/>
            <person name="Ma Y."/>
            <person name="Qing Z."/>
            <person name="Tang Q."/>
            <person name="Cao H."/>
            <person name="Cheng P."/>
            <person name="Zheng Y."/>
            <person name="Yuan Z."/>
            <person name="Zhou Y."/>
            <person name="Liu J."/>
            <person name="Tang Z."/>
            <person name="Zhuo Y."/>
            <person name="Zhang Y."/>
            <person name="Yu L."/>
            <person name="Huang J."/>
            <person name="Yang P."/>
            <person name="Peng Q."/>
            <person name="Zhang J."/>
            <person name="Jiang W."/>
            <person name="Zhang Z."/>
            <person name="Lin K."/>
            <person name="Ro D.K."/>
            <person name="Chen X."/>
            <person name="Xiong X."/>
            <person name="Shang Y."/>
            <person name="Huang S."/>
            <person name="Zeng J."/>
        </authorList>
    </citation>
    <scope>NUCLEOTIDE SEQUENCE [LARGE SCALE GENOMIC DNA]</scope>
    <source>
        <strain evidence="4">cv. BLH2017</strain>
        <tissue evidence="3">Root</tissue>
    </source>
</reference>
<dbReference type="GO" id="GO:0004089">
    <property type="term" value="F:carbonate dehydratase activity"/>
    <property type="evidence" value="ECO:0007669"/>
    <property type="project" value="InterPro"/>
</dbReference>
<dbReference type="GO" id="GO:0008270">
    <property type="term" value="F:zinc ion binding"/>
    <property type="evidence" value="ECO:0007669"/>
    <property type="project" value="InterPro"/>
</dbReference>
<feature type="chain" id="PRO_5012667949" evidence="1">
    <location>
        <begin position="27"/>
        <end position="153"/>
    </location>
</feature>
<dbReference type="EMBL" id="MVGT01001922">
    <property type="protein sequence ID" value="OVA10431.1"/>
    <property type="molecule type" value="Genomic_DNA"/>
</dbReference>
<sequence>MESWKITILYMVTILITVSNFRTVTSVGGGDEEYSYIEGSDKGPEHWGELNNKWKACGNGVMQSPIDLLDKEVMVVPSLGMLRKNYKLSPATLVNQGHVIMLNWTDGAGEIYINGTKFFLKQIHWHTPCEHTIDGARYNLEAHLVHQSIDMQI</sequence>
<dbReference type="InParanoid" id="A0A200QJ21"/>
<dbReference type="Pfam" id="PF00194">
    <property type="entry name" value="Carb_anhydrase"/>
    <property type="match status" value="1"/>
</dbReference>
<keyword evidence="1" id="KW-0732">Signal</keyword>
<name>A0A200QJ21_MACCD</name>
<dbReference type="OMA" id="INEEWSV"/>
<protein>
    <submittedName>
        <fullName evidence="3">Alpha carbonic anhydrase</fullName>
    </submittedName>
</protein>
<dbReference type="Proteomes" id="UP000195402">
    <property type="component" value="Unassembled WGS sequence"/>
</dbReference>
<dbReference type="InterPro" id="IPR041891">
    <property type="entry name" value="Alpha_CA_prokaryot-like"/>
</dbReference>
<dbReference type="PANTHER" id="PTHR18952">
    <property type="entry name" value="CARBONIC ANHYDRASE"/>
    <property type="match status" value="1"/>
</dbReference>
<evidence type="ECO:0000259" key="2">
    <source>
        <dbReference type="PROSITE" id="PS51144"/>
    </source>
</evidence>
<accession>A0A200QJ21</accession>
<dbReference type="CDD" id="cd03124">
    <property type="entry name" value="alpha_CA_prokaryotic_like"/>
    <property type="match status" value="1"/>
</dbReference>
<dbReference type="AlphaFoldDB" id="A0A200QJ21"/>
<feature type="signal peptide" evidence="1">
    <location>
        <begin position="1"/>
        <end position="26"/>
    </location>
</feature>
<evidence type="ECO:0000256" key="1">
    <source>
        <dbReference type="SAM" id="SignalP"/>
    </source>
</evidence>
<dbReference type="SMART" id="SM01057">
    <property type="entry name" value="Carb_anhydrase"/>
    <property type="match status" value="1"/>
</dbReference>
<evidence type="ECO:0000313" key="3">
    <source>
        <dbReference type="EMBL" id="OVA10431.1"/>
    </source>
</evidence>
<dbReference type="GO" id="GO:0006730">
    <property type="term" value="P:one-carbon metabolic process"/>
    <property type="evidence" value="ECO:0007669"/>
    <property type="project" value="TreeGrafter"/>
</dbReference>
<dbReference type="STRING" id="56857.A0A200QJ21"/>
<gene>
    <name evidence="3" type="ORF">BVC80_917g49</name>
</gene>
<dbReference type="PROSITE" id="PS51144">
    <property type="entry name" value="ALPHA_CA_2"/>
    <property type="match status" value="1"/>
</dbReference>
<dbReference type="PANTHER" id="PTHR18952:SF253">
    <property type="entry name" value="OS08G0470200 PROTEIN"/>
    <property type="match status" value="1"/>
</dbReference>
<comment type="caution">
    <text evidence="3">The sequence shown here is derived from an EMBL/GenBank/DDBJ whole genome shotgun (WGS) entry which is preliminary data.</text>
</comment>
<evidence type="ECO:0000313" key="4">
    <source>
        <dbReference type="Proteomes" id="UP000195402"/>
    </source>
</evidence>
<dbReference type="InterPro" id="IPR001148">
    <property type="entry name" value="CA_dom"/>
</dbReference>
<feature type="domain" description="Alpha-carbonic anhydrase" evidence="2">
    <location>
        <begin position="32"/>
        <end position="153"/>
    </location>
</feature>
<dbReference type="SUPFAM" id="SSF51069">
    <property type="entry name" value="Carbonic anhydrase"/>
    <property type="match status" value="1"/>
</dbReference>
<organism evidence="3 4">
    <name type="scientific">Macleaya cordata</name>
    <name type="common">Five-seeded plume-poppy</name>
    <name type="synonym">Bocconia cordata</name>
    <dbReference type="NCBI Taxonomy" id="56857"/>
    <lineage>
        <taxon>Eukaryota</taxon>
        <taxon>Viridiplantae</taxon>
        <taxon>Streptophyta</taxon>
        <taxon>Embryophyta</taxon>
        <taxon>Tracheophyta</taxon>
        <taxon>Spermatophyta</taxon>
        <taxon>Magnoliopsida</taxon>
        <taxon>Ranunculales</taxon>
        <taxon>Papaveraceae</taxon>
        <taxon>Papaveroideae</taxon>
        <taxon>Macleaya</taxon>
    </lineage>
</organism>
<dbReference type="InterPro" id="IPR036398">
    <property type="entry name" value="CA_dom_sf"/>
</dbReference>
<proteinExistence type="predicted"/>
<dbReference type="OrthoDB" id="429145at2759"/>
<dbReference type="Gene3D" id="3.10.200.10">
    <property type="entry name" value="Alpha carbonic anhydrase"/>
    <property type="match status" value="1"/>
</dbReference>